<dbReference type="RefSeq" id="WP_160644285.1">
    <property type="nucleotide sequence ID" value="NZ_SIJB01000007.1"/>
</dbReference>
<protein>
    <submittedName>
        <fullName evidence="2">Alpha/beta hydrolase</fullName>
    </submittedName>
</protein>
<comment type="caution">
    <text evidence="2">The sequence shown here is derived from an EMBL/GenBank/DDBJ whole genome shotgun (WGS) entry which is preliminary data.</text>
</comment>
<sequence>MKTENLPLQSNGLSFHVKCWLPDEVPKAVVQIAHGMAEHIERYDRFAKTLVNDGFAVFGNDHRGHGKTAATKEDLGFFADKDGWKLVVEDMYALHLLIKEKYPDLPVFIFGHSMGSFLTRRYIQLYGEGLDGVILAGSGGDGGILAKIGVQIVKHEVKRKGKRGRSPRMNKLIFGKFNKSFHPNRTEFDWISRDVKEVDKYIEDPFTGGVCTASFYYDMLSGVQELHRMENIQQTPNNLPIYFLSGEKDPVGNFGKDIKKVVNLYQNSGVKDISYKIYKEARHELLNELNFDEVTQDIIFWLQERLNIN</sequence>
<evidence type="ECO:0000313" key="3">
    <source>
        <dbReference type="Proteomes" id="UP000448943"/>
    </source>
</evidence>
<dbReference type="EMBL" id="SIJB01000007">
    <property type="protein sequence ID" value="NBI27891.1"/>
    <property type="molecule type" value="Genomic_DNA"/>
</dbReference>
<dbReference type="GO" id="GO:0016787">
    <property type="term" value="F:hydrolase activity"/>
    <property type="evidence" value="ECO:0007669"/>
    <property type="project" value="UniProtKB-KW"/>
</dbReference>
<dbReference type="Pfam" id="PF12146">
    <property type="entry name" value="Hydrolase_4"/>
    <property type="match status" value="1"/>
</dbReference>
<dbReference type="SUPFAM" id="SSF53474">
    <property type="entry name" value="alpha/beta-Hydrolases"/>
    <property type="match status" value="1"/>
</dbReference>
<dbReference type="InterPro" id="IPR029058">
    <property type="entry name" value="AB_hydrolase_fold"/>
</dbReference>
<keyword evidence="3" id="KW-1185">Reference proteome</keyword>
<dbReference type="PANTHER" id="PTHR11614">
    <property type="entry name" value="PHOSPHOLIPASE-RELATED"/>
    <property type="match status" value="1"/>
</dbReference>
<organism evidence="2 3">
    <name type="scientific">Chengkuizengella marina</name>
    <dbReference type="NCBI Taxonomy" id="2507566"/>
    <lineage>
        <taxon>Bacteria</taxon>
        <taxon>Bacillati</taxon>
        <taxon>Bacillota</taxon>
        <taxon>Bacilli</taxon>
        <taxon>Bacillales</taxon>
        <taxon>Paenibacillaceae</taxon>
        <taxon>Chengkuizengella</taxon>
    </lineage>
</organism>
<evidence type="ECO:0000313" key="2">
    <source>
        <dbReference type="EMBL" id="NBI27891.1"/>
    </source>
</evidence>
<gene>
    <name evidence="2" type="ORF">ERL59_02805</name>
</gene>
<dbReference type="InterPro" id="IPR022742">
    <property type="entry name" value="Hydrolase_4"/>
</dbReference>
<dbReference type="OrthoDB" id="9806902at2"/>
<accession>A0A6N9PWJ8</accession>
<name>A0A6N9PWJ8_9BACL</name>
<dbReference type="InterPro" id="IPR051044">
    <property type="entry name" value="MAG_DAG_Lipase"/>
</dbReference>
<keyword evidence="2" id="KW-0378">Hydrolase</keyword>
<feature type="domain" description="Serine aminopeptidase S33" evidence="1">
    <location>
        <begin position="26"/>
        <end position="289"/>
    </location>
</feature>
<dbReference type="Gene3D" id="3.40.50.1820">
    <property type="entry name" value="alpha/beta hydrolase"/>
    <property type="match status" value="1"/>
</dbReference>
<dbReference type="AlphaFoldDB" id="A0A6N9PWJ8"/>
<dbReference type="Proteomes" id="UP000448943">
    <property type="component" value="Unassembled WGS sequence"/>
</dbReference>
<reference evidence="2 3" key="1">
    <citation type="submission" date="2019-01" db="EMBL/GenBank/DDBJ databases">
        <title>Chengkuizengella sp. nov., isolated from deep-sea sediment of East Pacific Ocean.</title>
        <authorList>
            <person name="Yang J."/>
            <person name="Lai Q."/>
            <person name="Shao Z."/>
        </authorList>
    </citation>
    <scope>NUCLEOTIDE SEQUENCE [LARGE SCALE GENOMIC DNA]</scope>
    <source>
        <strain evidence="2 3">YPA3-1-1</strain>
    </source>
</reference>
<proteinExistence type="predicted"/>
<evidence type="ECO:0000259" key="1">
    <source>
        <dbReference type="Pfam" id="PF12146"/>
    </source>
</evidence>